<proteinExistence type="predicted"/>
<evidence type="ECO:0000256" key="1">
    <source>
        <dbReference type="SAM" id="Phobius"/>
    </source>
</evidence>
<organism evidence="2">
    <name type="scientific">Culex pipiens</name>
    <name type="common">House mosquito</name>
    <dbReference type="NCBI Taxonomy" id="7175"/>
    <lineage>
        <taxon>Eukaryota</taxon>
        <taxon>Metazoa</taxon>
        <taxon>Ecdysozoa</taxon>
        <taxon>Arthropoda</taxon>
        <taxon>Hexapoda</taxon>
        <taxon>Insecta</taxon>
        <taxon>Pterygota</taxon>
        <taxon>Neoptera</taxon>
        <taxon>Endopterygota</taxon>
        <taxon>Diptera</taxon>
        <taxon>Nematocera</taxon>
        <taxon>Culicoidea</taxon>
        <taxon>Culicidae</taxon>
        <taxon>Culicinae</taxon>
        <taxon>Culicini</taxon>
        <taxon>Culex</taxon>
        <taxon>Culex</taxon>
    </lineage>
</organism>
<dbReference type="EMBL" id="HBUE01253811">
    <property type="protein sequence ID" value="CAG6555319.1"/>
    <property type="molecule type" value="Transcribed_RNA"/>
</dbReference>
<dbReference type="EMBL" id="HBUE01148851">
    <property type="protein sequence ID" value="CAG6504043.1"/>
    <property type="molecule type" value="Transcribed_RNA"/>
</dbReference>
<protein>
    <submittedName>
        <fullName evidence="2">(northern house mosquito) hypothetical protein</fullName>
    </submittedName>
</protein>
<feature type="transmembrane region" description="Helical" evidence="1">
    <location>
        <begin position="110"/>
        <end position="131"/>
    </location>
</feature>
<sequence>MNLKSTRYSASRASFNRFIPNEVISSRSTTLFLNAANFASTAEGRSCPWFFFWAKRSSLNCSSVKVTLIGAVDVLALFLPLEFKRLASWMASSLSSHPTEAATFLTRSVVFSPFIVGSPRITILLVIPALVRRSTSSSSWFTFVLTV</sequence>
<keyword evidence="1" id="KW-0812">Transmembrane</keyword>
<dbReference type="EMBL" id="HBUE01073187">
    <property type="protein sequence ID" value="CAG6473672.1"/>
    <property type="molecule type" value="Transcribed_RNA"/>
</dbReference>
<keyword evidence="1" id="KW-1133">Transmembrane helix</keyword>
<keyword evidence="1" id="KW-0472">Membrane</keyword>
<accession>A0A8D8BDX4</accession>
<name>A0A8D8BDX4_CULPI</name>
<dbReference type="EMBL" id="HBUE01073189">
    <property type="protein sequence ID" value="CAG6473674.1"/>
    <property type="molecule type" value="Transcribed_RNA"/>
</dbReference>
<evidence type="ECO:0000313" key="2">
    <source>
        <dbReference type="EMBL" id="CAG6473672.1"/>
    </source>
</evidence>
<dbReference type="AlphaFoldDB" id="A0A8D8BDX4"/>
<reference evidence="2" key="1">
    <citation type="submission" date="2021-05" db="EMBL/GenBank/DDBJ databases">
        <authorList>
            <person name="Alioto T."/>
            <person name="Alioto T."/>
            <person name="Gomez Garrido J."/>
        </authorList>
    </citation>
    <scope>NUCLEOTIDE SEQUENCE</scope>
</reference>